<dbReference type="Gene3D" id="4.10.410.10">
    <property type="entry name" value="Pancreatic trypsin inhibitor Kunitz domain"/>
    <property type="match status" value="5"/>
</dbReference>
<dbReference type="GO" id="GO:0004867">
    <property type="term" value="F:serine-type endopeptidase inhibitor activity"/>
    <property type="evidence" value="ECO:0007669"/>
    <property type="project" value="InterPro"/>
</dbReference>
<feature type="signal peptide" evidence="2">
    <location>
        <begin position="1"/>
        <end position="20"/>
    </location>
</feature>
<proteinExistence type="predicted"/>
<feature type="compositionally biased region" description="Polar residues" evidence="1">
    <location>
        <begin position="545"/>
        <end position="555"/>
    </location>
</feature>
<evidence type="ECO:0000256" key="1">
    <source>
        <dbReference type="SAM" id="MobiDB-lite"/>
    </source>
</evidence>
<feature type="domain" description="BPTI/Kunitz inhibitor" evidence="3">
    <location>
        <begin position="897"/>
        <end position="950"/>
    </location>
</feature>
<evidence type="ECO:0000313" key="4">
    <source>
        <dbReference type="EMBL" id="TMS35912.1"/>
    </source>
</evidence>
<dbReference type="PANTHER" id="PTHR46339">
    <property type="entry name" value="PROTEIN CBG15282-RELATED"/>
    <property type="match status" value="1"/>
</dbReference>
<dbReference type="OrthoDB" id="4473401at2759"/>
<evidence type="ECO:0000256" key="2">
    <source>
        <dbReference type="SAM" id="SignalP"/>
    </source>
</evidence>
<feature type="domain" description="BPTI/Kunitz inhibitor" evidence="3">
    <location>
        <begin position="1001"/>
        <end position="1065"/>
    </location>
</feature>
<reference evidence="4 5" key="1">
    <citation type="journal article" date="2015" name="Genome Biol.">
        <title>Comparative genomics of Steinernema reveals deeply conserved gene regulatory networks.</title>
        <authorList>
            <person name="Dillman A.R."/>
            <person name="Macchietto M."/>
            <person name="Porter C.F."/>
            <person name="Rogers A."/>
            <person name="Williams B."/>
            <person name="Antoshechkin I."/>
            <person name="Lee M.M."/>
            <person name="Goodwin Z."/>
            <person name="Lu X."/>
            <person name="Lewis E.E."/>
            <person name="Goodrich-Blair H."/>
            <person name="Stock S.P."/>
            <person name="Adams B.J."/>
            <person name="Sternberg P.W."/>
            <person name="Mortazavi A."/>
        </authorList>
    </citation>
    <scope>NUCLEOTIDE SEQUENCE [LARGE SCALE GENOMIC DNA]</scope>
    <source>
        <strain evidence="4 5">ALL</strain>
    </source>
</reference>
<feature type="region of interest" description="Disordered" evidence="1">
    <location>
        <begin position="515"/>
        <end position="568"/>
    </location>
</feature>
<dbReference type="CDD" id="cd00109">
    <property type="entry name" value="Kunitz-type"/>
    <property type="match status" value="1"/>
</dbReference>
<feature type="domain" description="BPTI/Kunitz inhibitor" evidence="3">
    <location>
        <begin position="237"/>
        <end position="288"/>
    </location>
</feature>
<gene>
    <name evidence="4" type="ORF">L596_003202</name>
</gene>
<dbReference type="InterPro" id="IPR006150">
    <property type="entry name" value="Cys_repeat_1"/>
</dbReference>
<reference evidence="4 5" key="2">
    <citation type="journal article" date="2019" name="G3 (Bethesda)">
        <title>Hybrid Assembly of the Genome of the Entomopathogenic Nematode Steinernema carpocapsae Identifies the X-Chromosome.</title>
        <authorList>
            <person name="Serra L."/>
            <person name="Macchietto M."/>
            <person name="Macias-Munoz A."/>
            <person name="McGill C.J."/>
            <person name="Rodriguez I.M."/>
            <person name="Rodriguez B."/>
            <person name="Murad R."/>
            <person name="Mortazavi A."/>
        </authorList>
    </citation>
    <scope>NUCLEOTIDE SEQUENCE [LARGE SCALE GENOMIC DNA]</scope>
    <source>
        <strain evidence="4 5">ALL</strain>
    </source>
</reference>
<keyword evidence="2" id="KW-0732">Signal</keyword>
<dbReference type="InterPro" id="IPR028150">
    <property type="entry name" value="Lustrin_cystein"/>
</dbReference>
<dbReference type="InterPro" id="IPR002223">
    <property type="entry name" value="Kunitz_BPTI"/>
</dbReference>
<feature type="region of interest" description="Disordered" evidence="1">
    <location>
        <begin position="1333"/>
        <end position="1352"/>
    </location>
</feature>
<dbReference type="EMBL" id="AZBU02000001">
    <property type="protein sequence ID" value="TMS35912.1"/>
    <property type="molecule type" value="Genomic_DNA"/>
</dbReference>
<dbReference type="Pfam" id="PF14625">
    <property type="entry name" value="Lustrin_cystein"/>
    <property type="match status" value="12"/>
</dbReference>
<protein>
    <recommendedName>
        <fullName evidence="3">BPTI/Kunitz inhibitor domain-containing protein</fullName>
    </recommendedName>
</protein>
<organism evidence="4 5">
    <name type="scientific">Steinernema carpocapsae</name>
    <name type="common">Entomopathogenic nematode</name>
    <dbReference type="NCBI Taxonomy" id="34508"/>
    <lineage>
        <taxon>Eukaryota</taxon>
        <taxon>Metazoa</taxon>
        <taxon>Ecdysozoa</taxon>
        <taxon>Nematoda</taxon>
        <taxon>Chromadorea</taxon>
        <taxon>Rhabditida</taxon>
        <taxon>Tylenchina</taxon>
        <taxon>Panagrolaimomorpha</taxon>
        <taxon>Strongyloidoidea</taxon>
        <taxon>Steinernematidae</taxon>
        <taxon>Steinernema</taxon>
    </lineage>
</organism>
<sequence>MGRLFVGLCLLLCQLELLQCLLNYGREGDACNRNDGNWYAVPNSKHHFIYCHPKHGIYVKDKCAIVNGQRKVFDAKIQQCVASSDFSKATYHPMSSLVRCSKSTDCLDDKWFCGSKGRCLCRGEYVQIGTQCWKKFGINEGQCHFDQQCSSVWPTAKCLNEKCACPAPFTVVSTYHGLACTLSDECPMGSKTSVLLKTMNCHVRGGCGTHSNLEHLFDCVQFSSSTSMCCPNRAYTCMQPVMPGNGPGKNLRYYYDDTTDRCTSFIFRGGSMINTNVFQSKHECEVYCKAECPRGLVEKSPEGRALRCSEDGECGRKYSCFKQDVNGDGVCCPSKEWICSNEGGVTYNSKNYRTAEFDQGTVLQHVSSVFYPVIRYFYSRSEQRCKAFLFQGEGGNFNQFLTIEQCKNFCSAVTCNGDTLTVNGKTVSCTKEDLCIDGYVCTYGVCCREKDAPCIPGYEPLEESGFAYGSESPKECARNADCPLPYVCQPSNRISRENNKGHCCRKKNAKLSKLKPQEHFQSVPNVNSSSSLELVSSQPSRPTLAPSTQFASTTARPPPPPPPTSRKTIIEIPVIRCPSNRTTLIDEHGSPSTCDFSNLAPSSDFVLSRRCGGSADHKCAFANLNSTSGVCCSEMEPEQHRCPKGLMPLLDSLNQKVKICSPLLSSSCQAEGSYCVFDELFGSYHCCRNQTTTTHSPRTTTKARTSESTTVLVTEPSVAVPVTTVKTTTPVTTTTEITTTLTQENYQGCEFAKTAFNDPLSGGGLICQPNTTGACPPGFQCYFSKTKHQHQCCGITSVCSSNSAAYISPVTMNPVSCSDRVGCPKGFFCFFSNNARSSTEGVCCSEDPIASLCDQGLALRNNEGHALKCGPTPCPGGYNCFTRFNISICCPTNQNVCHQRFHQGLPCEEAPPQAGFFFDAETKACHEFTYSGCGGNDNRFDSKADCHAFCKSSAICSVGMPLLHPDGKIAHCSDDNQCLAGYGCTITAGGNYCCPKPEMTCSLPMDQGEACLPGEPRRKFPSSEPSPYFFWYFSFNDFSCSPFEYKGCGGNFNRFSTQKHCNMACAHALCPAGNPKMNGGNIVKCSQHQRCGEGYVCMRSAAGINDITICCPKPELVCDDRLEPAVECVQGQVRYKYNSNLNQCSRFENGGCLSSDNSFSSRAECDAMCISYLNQCPDHHEPYIDKVHKRQLICSIDYESCPPEYSCVPGRNGLYNYCCAEERCPEDQAPLLGSDGNKVTCIPGPFGFFDACHADYSCTKMATGRQICCPRKVDPKDVCPYPSRPFVHTLEGKPMTCGSEYSRCPFGYVCLENRRLGEHYCCSDLGDLTTTTRSSTMAPKTTETPREHKCEDGSAPLTDHFGTRICNPHLPFSCPEGYHCVYNEVSKQNQCCHSSNHITDRLFDSKSACPAGMAVRPHPTTNQPIVCQPEVFNYCPRHSQCEYSGLYWQYICCISLSAHEFYDIPSDSVPSKVLYPGDGGCHHDTECQLTDKNAKCHDWVCVCPFLLIHDRKCVSVCPDGFLERNGRCATKFLHRHP</sequence>
<dbReference type="InterPro" id="IPR020901">
    <property type="entry name" value="Prtase_inh_Kunz-CS"/>
</dbReference>
<name>A0A4U8URQ7_STECR</name>
<comment type="caution">
    <text evidence="4">The sequence shown here is derived from an EMBL/GenBank/DDBJ whole genome shotgun (WGS) entry which is preliminary data.</text>
</comment>
<dbReference type="Pfam" id="PF00014">
    <property type="entry name" value="Kunitz_BPTI"/>
    <property type="match status" value="5"/>
</dbReference>
<evidence type="ECO:0000259" key="3">
    <source>
        <dbReference type="PROSITE" id="PS50279"/>
    </source>
</evidence>
<keyword evidence="5" id="KW-1185">Reference proteome</keyword>
<dbReference type="SUPFAM" id="SSF57362">
    <property type="entry name" value="BPTI-like"/>
    <property type="match status" value="5"/>
</dbReference>
<evidence type="ECO:0000313" key="5">
    <source>
        <dbReference type="Proteomes" id="UP000298663"/>
    </source>
</evidence>
<feature type="compositionally biased region" description="Polar residues" evidence="1">
    <location>
        <begin position="1333"/>
        <end position="1342"/>
    </location>
</feature>
<dbReference type="PROSITE" id="PS50279">
    <property type="entry name" value="BPTI_KUNITZ_2"/>
    <property type="match status" value="5"/>
</dbReference>
<dbReference type="Proteomes" id="UP000298663">
    <property type="component" value="Unassembled WGS sequence"/>
</dbReference>
<feature type="compositionally biased region" description="Basic and acidic residues" evidence="1">
    <location>
        <begin position="1343"/>
        <end position="1352"/>
    </location>
</feature>
<dbReference type="SMART" id="SM00289">
    <property type="entry name" value="WR1"/>
    <property type="match status" value="15"/>
</dbReference>
<feature type="domain" description="BPTI/Kunitz inhibitor" evidence="3">
    <location>
        <begin position="375"/>
        <end position="410"/>
    </location>
</feature>
<feature type="compositionally biased region" description="Low complexity" evidence="1">
    <location>
        <begin position="521"/>
        <end position="540"/>
    </location>
</feature>
<accession>A0A4U8URQ7</accession>
<dbReference type="InterPro" id="IPR053014">
    <property type="entry name" value="Cuticle_assoc_divergent"/>
</dbReference>
<dbReference type="SMART" id="SM00131">
    <property type="entry name" value="KU"/>
    <property type="match status" value="5"/>
</dbReference>
<feature type="chain" id="PRO_5020999729" description="BPTI/Kunitz inhibitor domain-containing protein" evidence="2">
    <location>
        <begin position="21"/>
        <end position="1537"/>
    </location>
</feature>
<feature type="domain" description="BPTI/Kunitz inhibitor" evidence="3">
    <location>
        <begin position="1118"/>
        <end position="1169"/>
    </location>
</feature>
<dbReference type="PROSITE" id="PS00280">
    <property type="entry name" value="BPTI_KUNITZ_1"/>
    <property type="match status" value="3"/>
</dbReference>
<dbReference type="InterPro" id="IPR036880">
    <property type="entry name" value="Kunitz_BPTI_sf"/>
</dbReference>